<sequence length="56" mass="6514">MNTLLLHEDLARAQLCSRLDEAHSRRRSHQILVARRLVRRAERASLRARLALARSV</sequence>
<proteinExistence type="predicted"/>
<accession>A0A6J4MJS5</accession>
<gene>
    <name evidence="1" type="ORF">AVDCRST_MAG34-2185</name>
</gene>
<dbReference type="EMBL" id="CADCUI010000054">
    <property type="protein sequence ID" value="CAA9357313.1"/>
    <property type="molecule type" value="Genomic_DNA"/>
</dbReference>
<name>A0A6J4MJS5_9ACTN</name>
<evidence type="ECO:0000313" key="1">
    <source>
        <dbReference type="EMBL" id="CAA9357313.1"/>
    </source>
</evidence>
<protein>
    <submittedName>
        <fullName evidence="1">Uncharacterized protein</fullName>
    </submittedName>
</protein>
<organism evidence="1">
    <name type="scientific">uncultured Nocardioidaceae bacterium</name>
    <dbReference type="NCBI Taxonomy" id="253824"/>
    <lineage>
        <taxon>Bacteria</taxon>
        <taxon>Bacillati</taxon>
        <taxon>Actinomycetota</taxon>
        <taxon>Actinomycetes</taxon>
        <taxon>Propionibacteriales</taxon>
        <taxon>Nocardioidaceae</taxon>
        <taxon>environmental samples</taxon>
    </lineage>
</organism>
<dbReference type="AlphaFoldDB" id="A0A6J4MJS5"/>
<reference evidence="1" key="1">
    <citation type="submission" date="2020-02" db="EMBL/GenBank/DDBJ databases">
        <authorList>
            <person name="Meier V. D."/>
        </authorList>
    </citation>
    <scope>NUCLEOTIDE SEQUENCE</scope>
    <source>
        <strain evidence="1">AVDCRST_MAG34</strain>
    </source>
</reference>